<accession>A0A2N1P447</accession>
<comment type="caution">
    <text evidence="1">The sequence shown here is derived from an EMBL/GenBank/DDBJ whole genome shotgun (WGS) entry which is preliminary data.</text>
</comment>
<reference evidence="1 2" key="1">
    <citation type="submission" date="2016-04" db="EMBL/GenBank/DDBJ databases">
        <title>Genome analyses suggest a sexual origin of heterokaryosis in a supposedly ancient asexual fungus.</title>
        <authorList>
            <person name="Ropars J."/>
            <person name="Sedzielewska K."/>
            <person name="Noel J."/>
            <person name="Charron P."/>
            <person name="Farinelli L."/>
            <person name="Marton T."/>
            <person name="Kruger M."/>
            <person name="Pelin A."/>
            <person name="Brachmann A."/>
            <person name="Corradi N."/>
        </authorList>
    </citation>
    <scope>NUCLEOTIDE SEQUENCE [LARGE SCALE GENOMIC DNA]</scope>
    <source>
        <strain evidence="1 2">C2</strain>
    </source>
</reference>
<dbReference type="AlphaFoldDB" id="A0A2N1P447"/>
<evidence type="ECO:0000313" key="2">
    <source>
        <dbReference type="Proteomes" id="UP000233469"/>
    </source>
</evidence>
<gene>
    <name evidence="1" type="ORF">RhiirC2_723083</name>
</gene>
<sequence length="66" mass="7517">MYNVDDSTCIEQFSIKFSSFLLYSYSLFSSYIPNLPLTFLDEGHPYSVVSHDSHSVNYKVGSRALV</sequence>
<organism evidence="1 2">
    <name type="scientific">Rhizophagus irregularis</name>
    <dbReference type="NCBI Taxonomy" id="588596"/>
    <lineage>
        <taxon>Eukaryota</taxon>
        <taxon>Fungi</taxon>
        <taxon>Fungi incertae sedis</taxon>
        <taxon>Mucoromycota</taxon>
        <taxon>Glomeromycotina</taxon>
        <taxon>Glomeromycetes</taxon>
        <taxon>Glomerales</taxon>
        <taxon>Glomeraceae</taxon>
        <taxon>Rhizophagus</taxon>
    </lineage>
</organism>
<dbReference type="EMBL" id="LLXL01000002">
    <property type="protein sequence ID" value="PKK80967.1"/>
    <property type="molecule type" value="Genomic_DNA"/>
</dbReference>
<dbReference type="Proteomes" id="UP000233469">
    <property type="component" value="Unassembled WGS sequence"/>
</dbReference>
<protein>
    <submittedName>
        <fullName evidence="1">Uncharacterized protein</fullName>
    </submittedName>
</protein>
<proteinExistence type="predicted"/>
<reference evidence="1 2" key="2">
    <citation type="submission" date="2017-10" db="EMBL/GenBank/DDBJ databases">
        <title>Extensive intraspecific genome diversity in a model arbuscular mycorrhizal fungus.</title>
        <authorList>
            <person name="Chen E.C.H."/>
            <person name="Morin E."/>
            <person name="Baudet D."/>
            <person name="Noel J."/>
            <person name="Ndikumana S."/>
            <person name="Charron P."/>
            <person name="St-Onge C."/>
            <person name="Giorgi J."/>
            <person name="Grigoriev I.V."/>
            <person name="Roux C."/>
            <person name="Martin F.M."/>
            <person name="Corradi N."/>
        </authorList>
    </citation>
    <scope>NUCLEOTIDE SEQUENCE [LARGE SCALE GENOMIC DNA]</scope>
    <source>
        <strain evidence="1 2">C2</strain>
    </source>
</reference>
<name>A0A2N1P447_9GLOM</name>
<evidence type="ECO:0000313" key="1">
    <source>
        <dbReference type="EMBL" id="PKK80967.1"/>
    </source>
</evidence>